<dbReference type="AlphaFoldDB" id="F7VKV3"/>
<gene>
    <name evidence="2" type="ORF">SMAC_12711</name>
</gene>
<feature type="compositionally biased region" description="Polar residues" evidence="1">
    <location>
        <begin position="1"/>
        <end position="11"/>
    </location>
</feature>
<feature type="region of interest" description="Disordered" evidence="1">
    <location>
        <begin position="1"/>
        <end position="24"/>
    </location>
</feature>
<evidence type="ECO:0000313" key="3">
    <source>
        <dbReference type="Proteomes" id="UP000001881"/>
    </source>
</evidence>
<protein>
    <submittedName>
        <fullName evidence="2">WGS project CABT00000000 data, contig 2.1</fullName>
    </submittedName>
</protein>
<dbReference type="HOGENOM" id="CLU_3279781_0_0_1"/>
<accession>F7VKV3</accession>
<dbReference type="VEuPathDB" id="FungiDB:SMAC_12711"/>
<dbReference type="Proteomes" id="UP000001881">
    <property type="component" value="Unassembled WGS sequence"/>
</dbReference>
<dbReference type="InParanoid" id="F7VKV3"/>
<reference evidence="2 3" key="1">
    <citation type="journal article" date="2010" name="PLoS Genet.">
        <title>De novo assembly of a 40 Mb eukaryotic genome from short sequence reads: Sordaria macrospora, a model organism for fungal morphogenesis.</title>
        <authorList>
            <person name="Nowrousian M."/>
            <person name="Stajich J."/>
            <person name="Chu M."/>
            <person name="Engh I."/>
            <person name="Espagne E."/>
            <person name="Halliday K."/>
            <person name="Kamerewerd J."/>
            <person name="Kempken F."/>
            <person name="Knab B."/>
            <person name="Kuo H.C."/>
            <person name="Osiewacz H.D."/>
            <person name="Poeggeler S."/>
            <person name="Read N."/>
            <person name="Seiler S."/>
            <person name="Smith K."/>
            <person name="Zickler D."/>
            <person name="Kueck U."/>
            <person name="Freitag M."/>
        </authorList>
    </citation>
    <scope>NUCLEOTIDE SEQUENCE [LARGE SCALE GENOMIC DNA]</scope>
    <source>
        <strain evidence="3">ATCC MYA-333 / DSM 997 / K(L3346) / K-hell</strain>
        <tissue evidence="2">Mycelium</tissue>
    </source>
</reference>
<keyword evidence="3" id="KW-1185">Reference proteome</keyword>
<dbReference type="EMBL" id="CABT02000001">
    <property type="protein sequence ID" value="CCC06130.1"/>
    <property type="molecule type" value="Genomic_DNA"/>
</dbReference>
<sequence length="41" mass="4642">MARTPYHTSTSELKDLGNYGGLSRPAKARLERITHYTNFTS</sequence>
<organism evidence="2 3">
    <name type="scientific">Sordaria macrospora (strain ATCC MYA-333 / DSM 997 / K(L3346) / K-hell)</name>
    <dbReference type="NCBI Taxonomy" id="771870"/>
    <lineage>
        <taxon>Eukaryota</taxon>
        <taxon>Fungi</taxon>
        <taxon>Dikarya</taxon>
        <taxon>Ascomycota</taxon>
        <taxon>Pezizomycotina</taxon>
        <taxon>Sordariomycetes</taxon>
        <taxon>Sordariomycetidae</taxon>
        <taxon>Sordariales</taxon>
        <taxon>Sordariaceae</taxon>
        <taxon>Sordaria</taxon>
    </lineage>
</organism>
<evidence type="ECO:0000313" key="2">
    <source>
        <dbReference type="EMBL" id="CCC06130.1"/>
    </source>
</evidence>
<evidence type="ECO:0000256" key="1">
    <source>
        <dbReference type="SAM" id="MobiDB-lite"/>
    </source>
</evidence>
<name>F7VKV3_SORMK</name>
<proteinExistence type="predicted"/>
<comment type="caution">
    <text evidence="2">The sequence shown here is derived from an EMBL/GenBank/DDBJ whole genome shotgun (WGS) entry which is preliminary data.</text>
</comment>